<feature type="region of interest" description="Disordered" evidence="1">
    <location>
        <begin position="509"/>
        <end position="552"/>
    </location>
</feature>
<dbReference type="Pfam" id="PF08518">
    <property type="entry name" value="GIT_SHD"/>
    <property type="match status" value="2"/>
</dbReference>
<dbReference type="InterPro" id="IPR039892">
    <property type="entry name" value="Spa2/Sph1"/>
</dbReference>
<feature type="compositionally biased region" description="Pro residues" evidence="1">
    <location>
        <begin position="249"/>
        <end position="270"/>
    </location>
</feature>
<organism evidence="3 4">
    <name type="scientific">Friedmanniomyces endolithicus</name>
    <dbReference type="NCBI Taxonomy" id="329885"/>
    <lineage>
        <taxon>Eukaryota</taxon>
        <taxon>Fungi</taxon>
        <taxon>Dikarya</taxon>
        <taxon>Ascomycota</taxon>
        <taxon>Pezizomycotina</taxon>
        <taxon>Dothideomycetes</taxon>
        <taxon>Dothideomycetidae</taxon>
        <taxon>Mycosphaerellales</taxon>
        <taxon>Teratosphaeriaceae</taxon>
        <taxon>Friedmanniomyces</taxon>
    </lineage>
</organism>
<dbReference type="PANTHER" id="PTHR21601">
    <property type="entry name" value="SPA2 PROTEIN"/>
    <property type="match status" value="1"/>
</dbReference>
<dbReference type="OrthoDB" id="5588096at2759"/>
<feature type="compositionally biased region" description="Basic and acidic residues" evidence="1">
    <location>
        <begin position="464"/>
        <end position="485"/>
    </location>
</feature>
<feature type="compositionally biased region" description="Basic and acidic residues" evidence="1">
    <location>
        <begin position="911"/>
        <end position="933"/>
    </location>
</feature>
<feature type="compositionally biased region" description="Polar residues" evidence="1">
    <location>
        <begin position="351"/>
        <end position="366"/>
    </location>
</feature>
<dbReference type="GO" id="GO:0005826">
    <property type="term" value="C:actomyosin contractile ring"/>
    <property type="evidence" value="ECO:0007669"/>
    <property type="project" value="TreeGrafter"/>
</dbReference>
<feature type="compositionally biased region" description="Acidic residues" evidence="1">
    <location>
        <begin position="331"/>
        <end position="341"/>
    </location>
</feature>
<evidence type="ECO:0000313" key="3">
    <source>
        <dbReference type="EMBL" id="TKA39940.1"/>
    </source>
</evidence>
<evidence type="ECO:0000313" key="4">
    <source>
        <dbReference type="Proteomes" id="UP000310066"/>
    </source>
</evidence>
<feature type="region of interest" description="Disordered" evidence="1">
    <location>
        <begin position="1"/>
        <end position="109"/>
    </location>
</feature>
<feature type="region of interest" description="Disordered" evidence="1">
    <location>
        <begin position="837"/>
        <end position="1010"/>
    </location>
</feature>
<feature type="compositionally biased region" description="Basic and acidic residues" evidence="1">
    <location>
        <begin position="1000"/>
        <end position="1010"/>
    </location>
</feature>
<feature type="compositionally biased region" description="Polar residues" evidence="1">
    <location>
        <begin position="513"/>
        <end position="523"/>
    </location>
</feature>
<dbReference type="Proteomes" id="UP000310066">
    <property type="component" value="Unassembled WGS sequence"/>
</dbReference>
<dbReference type="EMBL" id="NAJP01000036">
    <property type="protein sequence ID" value="TKA39940.1"/>
    <property type="molecule type" value="Genomic_DNA"/>
</dbReference>
<feature type="region of interest" description="Disordered" evidence="1">
    <location>
        <begin position="228"/>
        <end position="368"/>
    </location>
</feature>
<accession>A0A4U0UV38</accession>
<name>A0A4U0UV38_9PEZI</name>
<comment type="caution">
    <text evidence="3">The sequence shown here is derived from an EMBL/GenBank/DDBJ whole genome shotgun (WGS) entry which is preliminary data.</text>
</comment>
<feature type="compositionally biased region" description="Polar residues" evidence="1">
    <location>
        <begin position="317"/>
        <end position="329"/>
    </location>
</feature>
<dbReference type="Pfam" id="PF23742">
    <property type="entry name" value="VBS_C3G9"/>
    <property type="match status" value="1"/>
</dbReference>
<dbReference type="STRING" id="329885.A0A4U0UV38"/>
<feature type="compositionally biased region" description="Low complexity" evidence="1">
    <location>
        <begin position="838"/>
        <end position="855"/>
    </location>
</feature>
<feature type="compositionally biased region" description="Gly residues" evidence="1">
    <location>
        <begin position="955"/>
        <end position="970"/>
    </location>
</feature>
<dbReference type="PANTHER" id="PTHR21601:SF0">
    <property type="entry name" value="PROTEIN SPA2-RELATED"/>
    <property type="match status" value="1"/>
</dbReference>
<feature type="region of interest" description="Disordered" evidence="1">
    <location>
        <begin position="732"/>
        <end position="756"/>
    </location>
</feature>
<gene>
    <name evidence="3" type="ORF">B0A54_10291</name>
</gene>
<dbReference type="GO" id="GO:1902716">
    <property type="term" value="C:cell cortex of growing cell tip"/>
    <property type="evidence" value="ECO:0007669"/>
    <property type="project" value="TreeGrafter"/>
</dbReference>
<sequence length="1010" mass="110267">MNRPGPGPLSSLSTNSIDSFPSRYGGNSLGGTPNDIAYAGGPYGVARPGQISPPGSQHPSSSTDMSRPSVSGSSLGRPPSSSSSVGRSSDGRIGFGGRPESGRSTFRPDNEDALQRHYHVLKGYLASSLRDEKGNMKPNKARDKLLRLSVTQFMELSTDVYDELLRREDERTGRVQNVPKSLPPMQNFHPKRNQARQKLSTLPVERFRQLATDVFYELERRIPRFAGTEIDRPGSSSSHIRAMSRNGMRPPPVGTRGIPPPGPPARPPRSPIGVMPPNAPYQNFRPASPGSGGPGPGTRPQTANSESSNYGRPLPKTFQSNTIVPNKSTMVEDDDNDEEFDQNAFGLDKSLNGTGAPSNKHMNVSSAEDKERLAAQQTEIAELREKIDGLEGRVLDKEQELETLHGTLFDKEHELEKVRSTGQTREADLSAERNGWYDLREELEQKHLNAQKLHDELQKELEQLRRSKSDDEQGLRTQHHRELGEMRSQLSTAHRLDIGDVRAELDDVHERNSGLQQQLQTHQAENEEVRQQLQTQQAENEELRQHLQTHQAENEELRQQLQTAHQNQQPIANASDYERRIELLQEELILQERLTNEVRDEAMLYLHEMRDLSTQNDLAIEQEEGLAARVAQLERETEQWRLRYAKVKAQNKSLRASTLGLGGVHSSVGGLVHRDGSLLSDSGLVRDLDVTRFQLSIEELLHAARQPDTEPLRESVRKVAVCVQAITSAVGTTEGYPTPSPSPLGHSLGESGQRPAESVGRLLARITGTAKSLITAAKMHGASLGLSPVVLLDAAASNLTAAVVELVKAVGIRPSPGEELRHSFIADNDEVLAVGADGNAHANSNGNMNSNTNGSKHGLESGLSADPQQHPHDSVSSFYDDRFSPSPNNERDLSPSPHHESSHRTVSPMEVRLHSPEPPRAARETEPEARDLQTDTPPPSKPAPLNFVGRSGTKKGNGGTGWFAGWGGKKGSVDEGVGNAAGSTGAIGGGGEQGVVTAGDEGRVSPEEIR</sequence>
<dbReference type="SMART" id="SM00555">
    <property type="entry name" value="GIT"/>
    <property type="match status" value="2"/>
</dbReference>
<protein>
    <recommendedName>
        <fullName evidence="2">GIT Spa2 homology (SHD) domain-containing protein</fullName>
    </recommendedName>
</protein>
<dbReference type="GO" id="GO:0005078">
    <property type="term" value="F:MAP-kinase scaffold activity"/>
    <property type="evidence" value="ECO:0007669"/>
    <property type="project" value="TreeGrafter"/>
</dbReference>
<feature type="compositionally biased region" description="Polar residues" evidence="1">
    <location>
        <begin position="53"/>
        <end position="65"/>
    </location>
</feature>
<evidence type="ECO:0000256" key="1">
    <source>
        <dbReference type="SAM" id="MobiDB-lite"/>
    </source>
</evidence>
<reference evidence="3 4" key="1">
    <citation type="submission" date="2017-03" db="EMBL/GenBank/DDBJ databases">
        <title>Genomes of endolithic fungi from Antarctica.</title>
        <authorList>
            <person name="Coleine C."/>
            <person name="Masonjones S."/>
            <person name="Stajich J.E."/>
        </authorList>
    </citation>
    <scope>NUCLEOTIDE SEQUENCE [LARGE SCALE GENOMIC DNA]</scope>
    <source>
        <strain evidence="3 4">CCFEE 5311</strain>
    </source>
</reference>
<proteinExistence type="predicted"/>
<feature type="compositionally biased region" description="Polar residues" evidence="1">
    <location>
        <begin position="10"/>
        <end position="19"/>
    </location>
</feature>
<feature type="domain" description="GIT Spa2 homology (SHD)" evidence="2">
    <location>
        <begin position="141"/>
        <end position="171"/>
    </location>
</feature>
<dbReference type="Gene3D" id="6.10.250.3110">
    <property type="match status" value="1"/>
</dbReference>
<dbReference type="InterPro" id="IPR013724">
    <property type="entry name" value="GIT_SHD"/>
</dbReference>
<feature type="domain" description="GIT Spa2 homology (SHD)" evidence="2">
    <location>
        <begin position="195"/>
        <end position="225"/>
    </location>
</feature>
<feature type="compositionally biased region" description="Basic and acidic residues" evidence="1">
    <location>
        <begin position="869"/>
        <end position="903"/>
    </location>
</feature>
<dbReference type="AlphaFoldDB" id="A0A4U0UV38"/>
<feature type="compositionally biased region" description="Low complexity" evidence="1">
    <location>
        <begin position="66"/>
        <end position="88"/>
    </location>
</feature>
<dbReference type="InterPro" id="IPR056439">
    <property type="entry name" value="VBS_C3G9"/>
</dbReference>
<feature type="region of interest" description="Disordered" evidence="1">
    <location>
        <begin position="464"/>
        <end position="495"/>
    </location>
</feature>
<evidence type="ECO:0000259" key="2">
    <source>
        <dbReference type="SMART" id="SM00555"/>
    </source>
</evidence>